<gene>
    <name evidence="1" type="ORF">SteCoe_15929</name>
</gene>
<sequence>MNHKAEEDSICVTVKDINSRFRSKEDFYIFFKLINQRLLPSIKFTTNEYFYQVLSGDKKLVPILDSRNYYFPRNYLKHSLLAPENLQIVINNYPLINQYVPNDCKEQEYLIKILSTFNINKLKEIDEEIRNEEKLIGLPQY</sequence>
<keyword evidence="2" id="KW-1185">Reference proteome</keyword>
<comment type="caution">
    <text evidence="1">The sequence shown here is derived from an EMBL/GenBank/DDBJ whole genome shotgun (WGS) entry which is preliminary data.</text>
</comment>
<dbReference type="Proteomes" id="UP000187209">
    <property type="component" value="Unassembled WGS sequence"/>
</dbReference>
<organism evidence="1 2">
    <name type="scientific">Stentor coeruleus</name>
    <dbReference type="NCBI Taxonomy" id="5963"/>
    <lineage>
        <taxon>Eukaryota</taxon>
        <taxon>Sar</taxon>
        <taxon>Alveolata</taxon>
        <taxon>Ciliophora</taxon>
        <taxon>Postciliodesmatophora</taxon>
        <taxon>Heterotrichea</taxon>
        <taxon>Heterotrichida</taxon>
        <taxon>Stentoridae</taxon>
        <taxon>Stentor</taxon>
    </lineage>
</organism>
<proteinExistence type="predicted"/>
<dbReference type="OrthoDB" id="10510723at2759"/>
<reference evidence="1 2" key="1">
    <citation type="submission" date="2016-11" db="EMBL/GenBank/DDBJ databases">
        <title>The macronuclear genome of Stentor coeruleus: a giant cell with tiny introns.</title>
        <authorList>
            <person name="Slabodnick M."/>
            <person name="Ruby J.G."/>
            <person name="Reiff S.B."/>
            <person name="Swart E.C."/>
            <person name="Gosai S."/>
            <person name="Prabakaran S."/>
            <person name="Witkowska E."/>
            <person name="Larue G.E."/>
            <person name="Fisher S."/>
            <person name="Freeman R.M."/>
            <person name="Gunawardena J."/>
            <person name="Chu W."/>
            <person name="Stover N.A."/>
            <person name="Gregory B.D."/>
            <person name="Nowacki M."/>
            <person name="Derisi J."/>
            <person name="Roy S.W."/>
            <person name="Marshall W.F."/>
            <person name="Sood P."/>
        </authorList>
    </citation>
    <scope>NUCLEOTIDE SEQUENCE [LARGE SCALE GENOMIC DNA]</scope>
    <source>
        <strain evidence="1">WM001</strain>
    </source>
</reference>
<evidence type="ECO:0000313" key="2">
    <source>
        <dbReference type="Proteomes" id="UP000187209"/>
    </source>
</evidence>
<protein>
    <submittedName>
        <fullName evidence="1">Uncharacterized protein</fullName>
    </submittedName>
</protein>
<dbReference type="EMBL" id="MPUH01000312">
    <property type="protein sequence ID" value="OMJ83212.1"/>
    <property type="molecule type" value="Genomic_DNA"/>
</dbReference>
<accession>A0A1R2C2F3</accession>
<name>A0A1R2C2F3_9CILI</name>
<dbReference type="AlphaFoldDB" id="A0A1R2C2F3"/>
<evidence type="ECO:0000313" key="1">
    <source>
        <dbReference type="EMBL" id="OMJ83212.1"/>
    </source>
</evidence>